<keyword evidence="2" id="KW-1185">Reference proteome</keyword>
<accession>A0ACB8TZ04</accession>
<evidence type="ECO:0000313" key="2">
    <source>
        <dbReference type="Proteomes" id="UP001055072"/>
    </source>
</evidence>
<name>A0ACB8TZ04_9APHY</name>
<organism evidence="1 2">
    <name type="scientific">Irpex rosettiformis</name>
    <dbReference type="NCBI Taxonomy" id="378272"/>
    <lineage>
        <taxon>Eukaryota</taxon>
        <taxon>Fungi</taxon>
        <taxon>Dikarya</taxon>
        <taxon>Basidiomycota</taxon>
        <taxon>Agaricomycotina</taxon>
        <taxon>Agaricomycetes</taxon>
        <taxon>Polyporales</taxon>
        <taxon>Irpicaceae</taxon>
        <taxon>Irpex</taxon>
    </lineage>
</organism>
<comment type="caution">
    <text evidence="1">The sequence shown here is derived from an EMBL/GenBank/DDBJ whole genome shotgun (WGS) entry which is preliminary data.</text>
</comment>
<sequence length="894" mass="100181">MPEKRAAEGEHNLPPHTLLANFLAFVGPNELAFPFKKPKKTGDDEDYVDVDEFAEDAAEPDNALVPRGATIKFSALTRRLAESKRPSDGQDDSGLSAHRRQQDNLVSHIFQDQDFSWLHLKPDHASRPLWISPEDGHIILEAFSPIAEQAQDFLVAISEPVSRPAFIHEYKLTSYSLYAAVSVGLQTEDIIEVLNRLSKVPVPDSITTFIRERTLSYGKVKLVLKHNKYFVESSHPETLQALLKDKVIRDARVHTQTVDNSIKANTFTTSKAPVKGNLVIPGTKEAEKKTDGKGSNGASSNDAQLFTSVVGVDGDEVEEDDDNVHAFEIDDTKIDDVKKRCNELEYPMLEEYDFRNDTINANLDIDLKPSTVIRPYQETSLSKMFGNGRARSGIIVLPCGAGKTLVGITAACTIKKSCLVLCTSSVSVMQWRQQFIQWSNITDRQIAVFTADQKEKFAGESGIVVSTYSMVANTHNRSTESKKMMDFLTSREWGFILLDEVHVVPAAMFRRVVTTIKAHSKLGLTATLVREDDKIADLNYMIGPKLYEANWMDLAAKGHIANVQCAEVWCPMTPEFYREYLREQSRKRMLLYCMNPKKFQACQFLIKFHEDRGDKIIVFSDNVYALEAYAKKLGKLYIHGGTGQVERMRILQHFQHSPEVNTIFLSKVGDTSIDLPEATCLIQISSHFGSRRQEAQRLGKSTVLEYVVVTSHARSPSCAGRILRAKRRNDEGFNAFFYSLVSKDTQEMFYSTKRQQFLIDQGYAFKVITHLDGMEEMPDLVYKTRNEQIELISSVLLANESEADLGSDVRAMEGDLAGTITSKDFGLPTKFPSVHRTTGSLAALSGGQHMSYIEQNKSANKKLAKDSAARHKLFAKRDKDKATARKEARAAAQG</sequence>
<keyword evidence="1" id="KW-0347">Helicase</keyword>
<evidence type="ECO:0000313" key="1">
    <source>
        <dbReference type="EMBL" id="KAI0087312.1"/>
    </source>
</evidence>
<keyword evidence="1" id="KW-0067">ATP-binding</keyword>
<gene>
    <name evidence="1" type="ORF">BDY19DRAFT_245436</name>
</gene>
<protein>
    <submittedName>
        <fullName evidence="1">DNA helicase</fullName>
    </submittedName>
</protein>
<dbReference type="EMBL" id="MU274918">
    <property type="protein sequence ID" value="KAI0087312.1"/>
    <property type="molecule type" value="Genomic_DNA"/>
</dbReference>
<keyword evidence="1" id="KW-0547">Nucleotide-binding</keyword>
<dbReference type="Proteomes" id="UP001055072">
    <property type="component" value="Unassembled WGS sequence"/>
</dbReference>
<keyword evidence="1" id="KW-0378">Hydrolase</keyword>
<proteinExistence type="predicted"/>
<reference evidence="1" key="1">
    <citation type="journal article" date="2021" name="Environ. Microbiol.">
        <title>Gene family expansions and transcriptome signatures uncover fungal adaptations to wood decay.</title>
        <authorList>
            <person name="Hage H."/>
            <person name="Miyauchi S."/>
            <person name="Viragh M."/>
            <person name="Drula E."/>
            <person name="Min B."/>
            <person name="Chaduli D."/>
            <person name="Navarro D."/>
            <person name="Favel A."/>
            <person name="Norest M."/>
            <person name="Lesage-Meessen L."/>
            <person name="Balint B."/>
            <person name="Merenyi Z."/>
            <person name="de Eugenio L."/>
            <person name="Morin E."/>
            <person name="Martinez A.T."/>
            <person name="Baldrian P."/>
            <person name="Stursova M."/>
            <person name="Martinez M.J."/>
            <person name="Novotny C."/>
            <person name="Magnuson J.K."/>
            <person name="Spatafora J.W."/>
            <person name="Maurice S."/>
            <person name="Pangilinan J."/>
            <person name="Andreopoulos W."/>
            <person name="LaButti K."/>
            <person name="Hundley H."/>
            <person name="Na H."/>
            <person name="Kuo A."/>
            <person name="Barry K."/>
            <person name="Lipzen A."/>
            <person name="Henrissat B."/>
            <person name="Riley R."/>
            <person name="Ahrendt S."/>
            <person name="Nagy L.G."/>
            <person name="Grigoriev I.V."/>
            <person name="Martin F."/>
            <person name="Rosso M.N."/>
        </authorList>
    </citation>
    <scope>NUCLEOTIDE SEQUENCE</scope>
    <source>
        <strain evidence="1">CBS 384.51</strain>
    </source>
</reference>